<dbReference type="EMBL" id="JACJIQ010000029">
    <property type="protein sequence ID" value="MBA9079755.1"/>
    <property type="molecule type" value="Genomic_DNA"/>
</dbReference>
<proteinExistence type="predicted"/>
<dbReference type="PROSITE" id="PS50234">
    <property type="entry name" value="VWFA"/>
    <property type="match status" value="1"/>
</dbReference>
<dbReference type="SUPFAM" id="SSF53300">
    <property type="entry name" value="vWA-like"/>
    <property type="match status" value="1"/>
</dbReference>
<keyword evidence="4" id="KW-1185">Reference proteome</keyword>
<evidence type="ECO:0000256" key="1">
    <source>
        <dbReference type="SAM" id="SignalP"/>
    </source>
</evidence>
<protein>
    <submittedName>
        <fullName evidence="3">Ca-activated chloride channel family protein</fullName>
    </submittedName>
</protein>
<evidence type="ECO:0000313" key="4">
    <source>
        <dbReference type="Proteomes" id="UP000563094"/>
    </source>
</evidence>
<dbReference type="AlphaFoldDB" id="A0A839GWC2"/>
<dbReference type="InterPro" id="IPR002035">
    <property type="entry name" value="VWF_A"/>
</dbReference>
<dbReference type="SMART" id="SM00327">
    <property type="entry name" value="VWA"/>
    <property type="match status" value="1"/>
</dbReference>
<gene>
    <name evidence="3" type="ORF">FHS90_004495</name>
</gene>
<dbReference type="Pfam" id="PF00092">
    <property type="entry name" value="VWA"/>
    <property type="match status" value="1"/>
</dbReference>
<dbReference type="Gene3D" id="3.40.50.410">
    <property type="entry name" value="von Willebrand factor, type A domain"/>
    <property type="match status" value="1"/>
</dbReference>
<keyword evidence="1" id="KW-0732">Signal</keyword>
<evidence type="ECO:0000313" key="3">
    <source>
        <dbReference type="EMBL" id="MBA9079755.1"/>
    </source>
</evidence>
<reference evidence="3 4" key="1">
    <citation type="submission" date="2020-08" db="EMBL/GenBank/DDBJ databases">
        <title>Genomic Encyclopedia of Type Strains, Phase IV (KMG-IV): sequencing the most valuable type-strain genomes for metagenomic binning, comparative biology and taxonomic classification.</title>
        <authorList>
            <person name="Goeker M."/>
        </authorList>
    </citation>
    <scope>NUCLEOTIDE SEQUENCE [LARGE SCALE GENOMIC DNA]</scope>
    <source>
        <strain evidence="3 4">DSM 29854</strain>
    </source>
</reference>
<feature type="chain" id="PRO_5032308820" evidence="1">
    <location>
        <begin position="26"/>
        <end position="463"/>
    </location>
</feature>
<sequence length="463" mass="51246">MNLAHTVGLWLLCLLLWGTATPAAAQNKQPPPKKTRLLFLLDASGSMLAKWEESQRWQVAKTMLARMADSLDSYKNLEIALRVYGHQSTVAQKNCKDTKLEVPFAPHNSENVKKKLQQIVPKGNTPLTYSLAQSANDFPEEENTRNVIIIITDGLESCGGDPCATSLALQKKRVFLKPFIIGLGDDPGYAQQFGCMGQYYNAADIKTFQQVLDNVVSIALKKTTVSVELTDDAGRPVETNVNLTFVNNVTGQAEYNFVHFLDKAGKPDVLDIDALLSYDLVVNTLPAVELRNLNIKPGQHNIFRVRAPQGYLYLRQDAPTSYGSMLALVREKGSAALLHTQRFPSQQKLLAGTYEVELLTMPRIRQTVTIKPGQATTVQFAPPGVLSVAQDLQGFGSLYVLEQDGSQRWVHTLPEGSSKISLPLQPGRYRIVFRMKSASGSQFTDVKDFTIKSNLTTTVKLFN</sequence>
<accession>A0A839GWC2</accession>
<dbReference type="RefSeq" id="WP_182514508.1">
    <property type="nucleotide sequence ID" value="NZ_JACJIQ010000029.1"/>
</dbReference>
<feature type="domain" description="VWFA" evidence="2">
    <location>
        <begin position="36"/>
        <end position="215"/>
    </location>
</feature>
<name>A0A839GWC2_9BACT</name>
<dbReference type="InterPro" id="IPR036465">
    <property type="entry name" value="vWFA_dom_sf"/>
</dbReference>
<dbReference type="Proteomes" id="UP000563094">
    <property type="component" value="Unassembled WGS sequence"/>
</dbReference>
<organism evidence="3 4">
    <name type="scientific">Rufibacter quisquiliarum</name>
    <dbReference type="NCBI Taxonomy" id="1549639"/>
    <lineage>
        <taxon>Bacteria</taxon>
        <taxon>Pseudomonadati</taxon>
        <taxon>Bacteroidota</taxon>
        <taxon>Cytophagia</taxon>
        <taxon>Cytophagales</taxon>
        <taxon>Hymenobacteraceae</taxon>
        <taxon>Rufibacter</taxon>
    </lineage>
</organism>
<evidence type="ECO:0000259" key="2">
    <source>
        <dbReference type="PROSITE" id="PS50234"/>
    </source>
</evidence>
<comment type="caution">
    <text evidence="3">The sequence shown here is derived from an EMBL/GenBank/DDBJ whole genome shotgun (WGS) entry which is preliminary data.</text>
</comment>
<feature type="signal peptide" evidence="1">
    <location>
        <begin position="1"/>
        <end position="25"/>
    </location>
</feature>